<dbReference type="InterPro" id="IPR022187">
    <property type="entry name" value="Conjug_transposon_TraM"/>
</dbReference>
<evidence type="ECO:0000313" key="3">
    <source>
        <dbReference type="EMBL" id="GAA4906298.1"/>
    </source>
</evidence>
<proteinExistence type="predicted"/>
<organism evidence="3 4">
    <name type="scientific">Mucilaginibacter defluvii</name>
    <dbReference type="NCBI Taxonomy" id="1196019"/>
    <lineage>
        <taxon>Bacteria</taxon>
        <taxon>Pseudomonadati</taxon>
        <taxon>Bacteroidota</taxon>
        <taxon>Sphingobacteriia</taxon>
        <taxon>Sphingobacteriales</taxon>
        <taxon>Sphingobacteriaceae</taxon>
        <taxon>Mucilaginibacter</taxon>
    </lineage>
</organism>
<accession>A0ABP9FNI1</accession>
<evidence type="ECO:0000256" key="1">
    <source>
        <dbReference type="SAM" id="MobiDB-lite"/>
    </source>
</evidence>
<evidence type="ECO:0000313" key="4">
    <source>
        <dbReference type="Proteomes" id="UP001501436"/>
    </source>
</evidence>
<dbReference type="Proteomes" id="UP001501436">
    <property type="component" value="Unassembled WGS sequence"/>
</dbReference>
<feature type="domain" description="Conjugative transposon TraM C-terminal" evidence="2">
    <location>
        <begin position="241"/>
        <end position="384"/>
    </location>
</feature>
<reference evidence="4" key="1">
    <citation type="journal article" date="2019" name="Int. J. Syst. Evol. Microbiol.">
        <title>The Global Catalogue of Microorganisms (GCM) 10K type strain sequencing project: providing services to taxonomists for standard genome sequencing and annotation.</title>
        <authorList>
            <consortium name="The Broad Institute Genomics Platform"/>
            <consortium name="The Broad Institute Genome Sequencing Center for Infectious Disease"/>
            <person name="Wu L."/>
            <person name="Ma J."/>
        </authorList>
    </citation>
    <scope>NUCLEOTIDE SEQUENCE [LARGE SCALE GENOMIC DNA]</scope>
    <source>
        <strain evidence="4">JCM 18283</strain>
    </source>
</reference>
<feature type="region of interest" description="Disordered" evidence="1">
    <location>
        <begin position="115"/>
        <end position="135"/>
    </location>
</feature>
<protein>
    <submittedName>
        <fullName evidence="3">Conjugative transposon protein TraM</fullName>
    </submittedName>
</protein>
<dbReference type="Pfam" id="PF12508">
    <property type="entry name" value="Transposon_TraM"/>
    <property type="match status" value="1"/>
</dbReference>
<comment type="caution">
    <text evidence="3">The sequence shown here is derived from an EMBL/GenBank/DDBJ whole genome shotgun (WGS) entry which is preliminary data.</text>
</comment>
<name>A0ABP9FNI1_9SPHI</name>
<dbReference type="NCBIfam" id="TIGR03779">
    <property type="entry name" value="Bac_Flav_CT_M"/>
    <property type="match status" value="1"/>
</dbReference>
<keyword evidence="4" id="KW-1185">Reference proteome</keyword>
<sequence length="393" mass="42887">MFWALGGGKTDATAAPVVKDGLNMELPGAQLDKKEVFDKMSYYDKAASDSAKLQELSKNDPYYRDSAASAHIRSQLMDTGTPVATGSLQRSPLTQDANSSEQMVYKKLDELNRSLNQPPQSTMRNVNPYPTGQPPAVDNKAVDRLEGMMQAMNQNGGEDPELKQLNGMLEKILDVQHPDRVKEKIKAESAANRGKVFAVSTTGNGLPVSNLDSQQDSRSGNSVSGFFGMEQNEQKDTGNVIPATINETQTIVSGATVKLRLSTDIFINGVMIPKNTLVNGTASLNNERLSIEIKSIRYGRYLFPIQLSVYDMDGMTGIYIPGAISGEVARQSADRAVQNMGITTVDPSIEVQAASAGIEAAKTLFSKKMKLIKVTLKEGYRVLLYDEKQKDNY</sequence>
<dbReference type="EMBL" id="BAABJI010000001">
    <property type="protein sequence ID" value="GAA4906298.1"/>
    <property type="molecule type" value="Genomic_DNA"/>
</dbReference>
<feature type="compositionally biased region" description="Polar residues" evidence="1">
    <location>
        <begin position="115"/>
        <end position="130"/>
    </location>
</feature>
<evidence type="ECO:0000259" key="2">
    <source>
        <dbReference type="Pfam" id="PF12508"/>
    </source>
</evidence>
<gene>
    <name evidence="3" type="primary">traM</name>
    <name evidence="3" type="ORF">GCM10023313_06290</name>
</gene>
<dbReference type="InterPro" id="IPR055407">
    <property type="entry name" value="TraM_C"/>
</dbReference>